<sequence length="236" mass="26453">MPNHTSSARLPAIPRCSSLLDNHMPATTPIARSKTAALARILDCVPKGYHRYASGTVKAGKAGKAEALARKFHSLYGIGCTPAQRLIRKAKGFANAVLVMYWPNDAESVLWLLLATDGNGMESESLRTVEERPRLSWLGYELVRHSAHGRTAWTWRRPRQEMAELHALLVFQAGNRHHTALTETLERIARQPGFHGVRTQSWTLLQEARRRGYDGPLPQLIYLQKIAHGERLVLTP</sequence>
<organism evidence="1 2">
    <name type="scientific">Paraburkholderia caribensis</name>
    <dbReference type="NCBI Taxonomy" id="75105"/>
    <lineage>
        <taxon>Bacteria</taxon>
        <taxon>Pseudomonadati</taxon>
        <taxon>Pseudomonadota</taxon>
        <taxon>Betaproteobacteria</taxon>
        <taxon>Burkholderiales</taxon>
        <taxon>Burkholderiaceae</taxon>
        <taxon>Paraburkholderia</taxon>
    </lineage>
</organism>
<protein>
    <submittedName>
        <fullName evidence="1">Uncharacterized protein</fullName>
    </submittedName>
</protein>
<accession>A0A9Q6S1R2</accession>
<evidence type="ECO:0000313" key="2">
    <source>
        <dbReference type="Proteomes" id="UP000509548"/>
    </source>
</evidence>
<dbReference type="EMBL" id="CP015958">
    <property type="protein sequence ID" value="QLB62961.1"/>
    <property type="molecule type" value="Genomic_DNA"/>
</dbReference>
<evidence type="ECO:0000313" key="1">
    <source>
        <dbReference type="EMBL" id="QLB62961.1"/>
    </source>
</evidence>
<gene>
    <name evidence="1" type="ORF">A9O66_11550</name>
</gene>
<dbReference type="AlphaFoldDB" id="A0A9Q6S1R2"/>
<proteinExistence type="predicted"/>
<dbReference type="Proteomes" id="UP000509548">
    <property type="component" value="Chromosome 1"/>
</dbReference>
<name>A0A9Q6S1R2_9BURK</name>
<reference evidence="1 2" key="1">
    <citation type="journal article" date="2014" name="Genome Announc.">
        <title>Draft Genome Sequence of the Haloacid-Degrading Burkholderia caribensis Strain MBA4.</title>
        <authorList>
            <person name="Pan Y."/>
            <person name="Kong K.F."/>
            <person name="Tsang J.S."/>
        </authorList>
    </citation>
    <scope>NUCLEOTIDE SEQUENCE [LARGE SCALE GENOMIC DNA]</scope>
    <source>
        <strain evidence="1 2">852011</strain>
    </source>
</reference>